<keyword evidence="3" id="KW-0520">NAD</keyword>
<feature type="domain" description="Deacetylase sirtuin-type" evidence="5">
    <location>
        <begin position="1"/>
        <end position="244"/>
    </location>
</feature>
<dbReference type="NCBIfam" id="NF001752">
    <property type="entry name" value="PRK00481.1-1"/>
    <property type="match status" value="1"/>
</dbReference>
<sequence>MAQIKAIAKMITEAKSITFLTGAGVSTASGIPDFRSNDGIWTEDHSREYYTSVDYYQKDPVDFWHKYKSIFKIKLLKSYQPNVVHEFIADLEKNGKDVKVVTQNVDSLHSLAGNKHVIEYHGNLNTATCPRCGKQYDLSYILQEDVPVCEKKSCQTIVKPDIVLFGDPITKHQEAEMAIVTSDLVMVLGTSLLVTPFSLLPSIASNYQIPLVIINRDATPMDDLFDITIHDDLVKVTKQIKQLI</sequence>
<keyword evidence="2" id="KW-0808">Transferase</keyword>
<name>K0J0E2_AMPXN</name>
<dbReference type="InterPro" id="IPR026590">
    <property type="entry name" value="Ssirtuin_cat_dom"/>
</dbReference>
<gene>
    <name evidence="6" type="ordered locus">AXY_21470</name>
</gene>
<accession>K0J0E2</accession>
<feature type="binding site" evidence="4">
    <location>
        <position position="154"/>
    </location>
    <ligand>
        <name>Zn(2+)</name>
        <dbReference type="ChEBI" id="CHEBI:29105"/>
    </ligand>
</feature>
<dbReference type="OrthoDB" id="9800582at2"/>
<dbReference type="EMBL" id="AP012050">
    <property type="protein sequence ID" value="BAM48279.1"/>
    <property type="molecule type" value="Genomic_DNA"/>
</dbReference>
<dbReference type="InterPro" id="IPR029035">
    <property type="entry name" value="DHS-like_NAD/FAD-binding_dom"/>
</dbReference>
<dbReference type="SUPFAM" id="SSF52467">
    <property type="entry name" value="DHS-like NAD/FAD-binding domain"/>
    <property type="match status" value="1"/>
</dbReference>
<dbReference type="AlphaFoldDB" id="K0J0E2"/>
<protein>
    <recommendedName>
        <fullName evidence="1">protein acetyllysine N-acetyltransferase</fullName>
        <ecNumber evidence="1">2.3.1.286</ecNumber>
    </recommendedName>
</protein>
<dbReference type="PATRIC" id="fig|698758.3.peg.2157"/>
<dbReference type="Gene3D" id="3.30.1600.10">
    <property type="entry name" value="SIR2/SIRT2 'Small Domain"/>
    <property type="match status" value="1"/>
</dbReference>
<evidence type="ECO:0000256" key="3">
    <source>
        <dbReference type="ARBA" id="ARBA00023027"/>
    </source>
</evidence>
<keyword evidence="6" id="KW-0378">Hydrolase</keyword>
<dbReference type="HOGENOM" id="CLU_023643_3_0_9"/>
<dbReference type="Pfam" id="PF02146">
    <property type="entry name" value="SIR2"/>
    <property type="match status" value="1"/>
</dbReference>
<proteinExistence type="predicted"/>
<dbReference type="Gene3D" id="3.40.50.1220">
    <property type="entry name" value="TPP-binding domain"/>
    <property type="match status" value="1"/>
</dbReference>
<organism evidence="6 7">
    <name type="scientific">Amphibacillus xylanus (strain ATCC 51415 / DSM 6626 / JCM 7361 / LMG 17667 / NBRC 15112 / Ep01)</name>
    <dbReference type="NCBI Taxonomy" id="698758"/>
    <lineage>
        <taxon>Bacteria</taxon>
        <taxon>Bacillati</taxon>
        <taxon>Bacillota</taxon>
        <taxon>Bacilli</taxon>
        <taxon>Bacillales</taxon>
        <taxon>Bacillaceae</taxon>
        <taxon>Amphibacillus</taxon>
    </lineage>
</organism>
<keyword evidence="4" id="KW-0479">Metal-binding</keyword>
<dbReference type="GO" id="GO:0017136">
    <property type="term" value="F:histone deacetylase activity, NAD-dependent"/>
    <property type="evidence" value="ECO:0007669"/>
    <property type="project" value="TreeGrafter"/>
</dbReference>
<feature type="binding site" evidence="4">
    <location>
        <position position="132"/>
    </location>
    <ligand>
        <name>Zn(2+)</name>
        <dbReference type="ChEBI" id="CHEBI:29105"/>
    </ligand>
</feature>
<feature type="active site" description="Proton acceptor" evidence="4">
    <location>
        <position position="121"/>
    </location>
</feature>
<dbReference type="PANTHER" id="PTHR11085">
    <property type="entry name" value="NAD-DEPENDENT PROTEIN DEACYLASE SIRTUIN-5, MITOCHONDRIAL-RELATED"/>
    <property type="match status" value="1"/>
</dbReference>
<dbReference type="STRING" id="698758.AXY_21470"/>
<dbReference type="GO" id="GO:0070403">
    <property type="term" value="F:NAD+ binding"/>
    <property type="evidence" value="ECO:0007669"/>
    <property type="project" value="InterPro"/>
</dbReference>
<dbReference type="GO" id="GO:0046872">
    <property type="term" value="F:metal ion binding"/>
    <property type="evidence" value="ECO:0007669"/>
    <property type="project" value="UniProtKB-KW"/>
</dbReference>
<dbReference type="Proteomes" id="UP000006294">
    <property type="component" value="Chromosome"/>
</dbReference>
<dbReference type="PROSITE" id="PS50305">
    <property type="entry name" value="SIRTUIN"/>
    <property type="match status" value="1"/>
</dbReference>
<evidence type="ECO:0000256" key="1">
    <source>
        <dbReference type="ARBA" id="ARBA00012928"/>
    </source>
</evidence>
<dbReference type="GO" id="GO:0016787">
    <property type="term" value="F:hydrolase activity"/>
    <property type="evidence" value="ECO:0007669"/>
    <property type="project" value="UniProtKB-KW"/>
</dbReference>
<evidence type="ECO:0000313" key="7">
    <source>
        <dbReference type="Proteomes" id="UP000006294"/>
    </source>
</evidence>
<dbReference type="PANTHER" id="PTHR11085:SF4">
    <property type="entry name" value="NAD-DEPENDENT PROTEIN DEACYLASE"/>
    <property type="match status" value="1"/>
</dbReference>
<evidence type="ECO:0000256" key="4">
    <source>
        <dbReference type="PROSITE-ProRule" id="PRU00236"/>
    </source>
</evidence>
<dbReference type="NCBIfam" id="NF001754">
    <property type="entry name" value="PRK00481.1-4"/>
    <property type="match status" value="1"/>
</dbReference>
<reference evidence="6 7" key="1">
    <citation type="submission" date="2011-01" db="EMBL/GenBank/DDBJ databases">
        <title>Whole genome sequence of Amphibacillus xylinus NBRC 15112.</title>
        <authorList>
            <person name="Nakazawa H."/>
            <person name="Katano Y."/>
            <person name="Nakamura S."/>
            <person name="Sasagawa M."/>
            <person name="Fukada J."/>
            <person name="Arai T."/>
            <person name="Sasakura N."/>
            <person name="Mochizuki D."/>
            <person name="Hosoyama A."/>
            <person name="Harada K."/>
            <person name="Horikawa H."/>
            <person name="Kato Y."/>
            <person name="Harada T."/>
            <person name="Sasaki K."/>
            <person name="Sekiguchi M."/>
            <person name="Hodoyama M."/>
            <person name="Nishiko R."/>
            <person name="Narita H."/>
            <person name="Hanamaki A."/>
            <person name="Hata C."/>
            <person name="Konno Y."/>
            <person name="Niimura Y."/>
            <person name="Yamazaki S."/>
            <person name="Fujita N."/>
        </authorList>
    </citation>
    <scope>NUCLEOTIDE SEQUENCE [LARGE SCALE GENOMIC DNA]</scope>
    <source>
        <strain evidence="7">ATCC 51415 / DSM 6626 / JCM 7361 / LMG 17667 / NBRC 15112 / Ep01</strain>
    </source>
</reference>
<evidence type="ECO:0000313" key="6">
    <source>
        <dbReference type="EMBL" id="BAM48279.1"/>
    </source>
</evidence>
<dbReference type="EC" id="2.3.1.286" evidence="1"/>
<dbReference type="RefSeq" id="WP_015010862.1">
    <property type="nucleotide sequence ID" value="NC_018704.1"/>
</dbReference>
<keyword evidence="4" id="KW-0862">Zinc</keyword>
<feature type="binding site" evidence="4">
    <location>
        <position position="129"/>
    </location>
    <ligand>
        <name>Zn(2+)</name>
        <dbReference type="ChEBI" id="CHEBI:29105"/>
    </ligand>
</feature>
<dbReference type="InterPro" id="IPR026591">
    <property type="entry name" value="Sirtuin_cat_small_dom_sf"/>
</dbReference>
<dbReference type="CDD" id="cd01407">
    <property type="entry name" value="SIR2-fam"/>
    <property type="match status" value="1"/>
</dbReference>
<dbReference type="InterPro" id="IPR003000">
    <property type="entry name" value="Sirtuin"/>
</dbReference>
<dbReference type="InterPro" id="IPR050134">
    <property type="entry name" value="NAD-dep_sirtuin_deacylases"/>
</dbReference>
<evidence type="ECO:0000256" key="2">
    <source>
        <dbReference type="ARBA" id="ARBA00022679"/>
    </source>
</evidence>
<dbReference type="KEGG" id="axl:AXY_21470"/>
<dbReference type="eggNOG" id="COG0846">
    <property type="taxonomic scope" value="Bacteria"/>
</dbReference>
<evidence type="ECO:0000259" key="5">
    <source>
        <dbReference type="PROSITE" id="PS50305"/>
    </source>
</evidence>
<keyword evidence="7" id="KW-1185">Reference proteome</keyword>
<feature type="binding site" evidence="4">
    <location>
        <position position="149"/>
    </location>
    <ligand>
        <name>Zn(2+)</name>
        <dbReference type="ChEBI" id="CHEBI:29105"/>
    </ligand>
</feature>